<dbReference type="Gene3D" id="3.40.630.10">
    <property type="entry name" value="Zn peptidases"/>
    <property type="match status" value="1"/>
</dbReference>
<organism evidence="3 4">
    <name type="scientific">Methanothermobacter tenebrarum</name>
    <dbReference type="NCBI Taxonomy" id="680118"/>
    <lineage>
        <taxon>Archaea</taxon>
        <taxon>Methanobacteriati</taxon>
        <taxon>Methanobacteriota</taxon>
        <taxon>Methanomada group</taxon>
        <taxon>Methanobacteria</taxon>
        <taxon>Methanobacteriales</taxon>
        <taxon>Methanobacteriaceae</taxon>
        <taxon>Methanothermobacter</taxon>
    </lineage>
</organism>
<dbReference type="Proteomes" id="UP000249782">
    <property type="component" value="Unassembled WGS sequence"/>
</dbReference>
<comment type="caution">
    <text evidence="3">The sequence shown here is derived from an EMBL/GenBank/DDBJ whole genome shotgun (WGS) entry which is preliminary data.</text>
</comment>
<evidence type="ECO:0000313" key="3">
    <source>
        <dbReference type="EMBL" id="RAO79719.1"/>
    </source>
</evidence>
<evidence type="ECO:0000256" key="1">
    <source>
        <dbReference type="SAM" id="Phobius"/>
    </source>
</evidence>
<evidence type="ECO:0000313" key="4">
    <source>
        <dbReference type="Proteomes" id="UP000249782"/>
    </source>
</evidence>
<name>A0A328PBF2_9EURY</name>
<protein>
    <recommendedName>
        <fullName evidence="2">Peptidase M28 domain-containing protein</fullName>
    </recommendedName>
</protein>
<keyword evidence="4" id="KW-1185">Reference proteome</keyword>
<dbReference type="Pfam" id="PF04389">
    <property type="entry name" value="Peptidase_M28"/>
    <property type="match status" value="1"/>
</dbReference>
<dbReference type="GO" id="GO:0006508">
    <property type="term" value="P:proteolysis"/>
    <property type="evidence" value="ECO:0007669"/>
    <property type="project" value="InterPro"/>
</dbReference>
<keyword evidence="1" id="KW-0472">Membrane</keyword>
<dbReference type="InterPro" id="IPR045175">
    <property type="entry name" value="M28_fam"/>
</dbReference>
<dbReference type="GO" id="GO:0008235">
    <property type="term" value="F:metalloexopeptidase activity"/>
    <property type="evidence" value="ECO:0007669"/>
    <property type="project" value="InterPro"/>
</dbReference>
<feature type="transmembrane region" description="Helical" evidence="1">
    <location>
        <begin position="6"/>
        <end position="25"/>
    </location>
</feature>
<reference evidence="3 4" key="1">
    <citation type="submission" date="2018-06" db="EMBL/GenBank/DDBJ databases">
        <title>Draft genome sequence of hyperthermophilic methanogen Methanothermobacter tenebrarum sp. MCM-B 1447.</title>
        <authorList>
            <person name="Pore S.D."/>
            <person name="Dagar S."/>
            <person name="Dhakephalkar P.K."/>
        </authorList>
    </citation>
    <scope>NUCLEOTIDE SEQUENCE [LARGE SCALE GENOMIC DNA]</scope>
    <source>
        <strain evidence="3 4">MCM B 1447</strain>
    </source>
</reference>
<dbReference type="AlphaFoldDB" id="A0A328PBF2"/>
<dbReference type="EMBL" id="QLOE01000001">
    <property type="protein sequence ID" value="RAO79719.1"/>
    <property type="molecule type" value="Genomic_DNA"/>
</dbReference>
<accession>A0A328PBF2</accession>
<dbReference type="OrthoDB" id="80058at2157"/>
<dbReference type="SUPFAM" id="SSF53187">
    <property type="entry name" value="Zn-dependent exopeptidases"/>
    <property type="match status" value="1"/>
</dbReference>
<dbReference type="InterPro" id="IPR007484">
    <property type="entry name" value="Peptidase_M28"/>
</dbReference>
<evidence type="ECO:0000259" key="2">
    <source>
        <dbReference type="Pfam" id="PF04389"/>
    </source>
</evidence>
<dbReference type="RefSeq" id="WP_112093030.1">
    <property type="nucleotide sequence ID" value="NZ_QLOE01000001.1"/>
</dbReference>
<keyword evidence="1" id="KW-0812">Transmembrane</keyword>
<gene>
    <name evidence="3" type="ORF">DPC56_00025</name>
</gene>
<feature type="domain" description="Peptidase M28" evidence="2">
    <location>
        <begin position="103"/>
        <end position="296"/>
    </location>
</feature>
<sequence>MKYKIVLIVAIIAILAGGLVFYMPFKEKKEGEIKVLNVSAAAREFNAENALTFSREICKLGPRYGGNNAELKAADLMEKKLEENGIEAYKEKVDIGGGKYTYNVIGVINGTNPNKYIIIGSHIDSPGFCEGATDDAAALGIQAEIARILSSKNFKPEKTILIIGFGGEELWFKGSEDFVKKHPEIVRNCEAMIDLNCVGAGENIFLTQYSYQPRPVEGDPKLINFTMECAQELGHPATAGETTYPSDTYPFYHNNIKKVPVCQVMSQPFEVPPWSSENTADKLDKEDIKKIGETITLVLLKLAG</sequence>
<dbReference type="PANTHER" id="PTHR12147:SF26">
    <property type="entry name" value="PEPTIDASE M28 DOMAIN-CONTAINING PROTEIN"/>
    <property type="match status" value="1"/>
</dbReference>
<keyword evidence="1" id="KW-1133">Transmembrane helix</keyword>
<proteinExistence type="predicted"/>
<dbReference type="PANTHER" id="PTHR12147">
    <property type="entry name" value="METALLOPEPTIDASE M28 FAMILY MEMBER"/>
    <property type="match status" value="1"/>
</dbReference>